<dbReference type="EMBL" id="JBHLUB010000030">
    <property type="protein sequence ID" value="MFC0582365.1"/>
    <property type="molecule type" value="Genomic_DNA"/>
</dbReference>
<protein>
    <submittedName>
        <fullName evidence="3">PH domain-containing protein</fullName>
    </submittedName>
</protein>
<dbReference type="PANTHER" id="PTHR34473:SF3">
    <property type="entry name" value="TRANSMEMBRANE PROTEIN-RELATED"/>
    <property type="match status" value="1"/>
</dbReference>
<organism evidence="3 4">
    <name type="scientific">Micrococcoides hystricis</name>
    <dbReference type="NCBI Taxonomy" id="1572761"/>
    <lineage>
        <taxon>Bacteria</taxon>
        <taxon>Bacillati</taxon>
        <taxon>Actinomycetota</taxon>
        <taxon>Actinomycetes</taxon>
        <taxon>Micrococcales</taxon>
        <taxon>Micrococcaceae</taxon>
        <taxon>Micrococcoides</taxon>
    </lineage>
</organism>
<evidence type="ECO:0000259" key="2">
    <source>
        <dbReference type="Pfam" id="PF03703"/>
    </source>
</evidence>
<comment type="caution">
    <text evidence="3">The sequence shown here is derived from an EMBL/GenBank/DDBJ whole genome shotgun (WGS) entry which is preliminary data.</text>
</comment>
<keyword evidence="1" id="KW-0472">Membrane</keyword>
<feature type="domain" description="YdbS-like PH" evidence="2">
    <location>
        <begin position="98"/>
        <end position="176"/>
    </location>
</feature>
<dbReference type="RefSeq" id="WP_377459468.1">
    <property type="nucleotide sequence ID" value="NZ_JBHLUB010000030.1"/>
</dbReference>
<evidence type="ECO:0000256" key="1">
    <source>
        <dbReference type="SAM" id="Phobius"/>
    </source>
</evidence>
<sequence>MPAQPLSVNALDQQPINWQRVDPRYPSYQLVGILVSLLINAVIFAGLWYAVTTMVPNMIPALQNNQAYEWASFYALAGYALLVIIGLITRLVLIYKRYKAMGYAERDEELLFRRGVMFHRVWAVPYGRIQSAEVSSGPLERAFGLANLQLRTAGVNSNIALAGLPREKAEQLREELVARGQAKLAGL</sequence>
<keyword evidence="1" id="KW-0812">Transmembrane</keyword>
<name>A0ABV6PB60_9MICC</name>
<gene>
    <name evidence="3" type="ORF">ACFFFR_08235</name>
</gene>
<feature type="transmembrane region" description="Helical" evidence="1">
    <location>
        <begin position="71"/>
        <end position="93"/>
    </location>
</feature>
<evidence type="ECO:0000313" key="4">
    <source>
        <dbReference type="Proteomes" id="UP001589862"/>
    </source>
</evidence>
<feature type="transmembrane region" description="Helical" evidence="1">
    <location>
        <begin position="30"/>
        <end position="51"/>
    </location>
</feature>
<dbReference type="Proteomes" id="UP001589862">
    <property type="component" value="Unassembled WGS sequence"/>
</dbReference>
<dbReference type="Pfam" id="PF03703">
    <property type="entry name" value="bPH_2"/>
    <property type="match status" value="1"/>
</dbReference>
<keyword evidence="4" id="KW-1185">Reference proteome</keyword>
<evidence type="ECO:0000313" key="3">
    <source>
        <dbReference type="EMBL" id="MFC0582365.1"/>
    </source>
</evidence>
<dbReference type="InterPro" id="IPR005182">
    <property type="entry name" value="YdbS-like_PH"/>
</dbReference>
<keyword evidence="1" id="KW-1133">Transmembrane helix</keyword>
<proteinExistence type="predicted"/>
<accession>A0ABV6PB60</accession>
<reference evidence="3 4" key="1">
    <citation type="submission" date="2024-09" db="EMBL/GenBank/DDBJ databases">
        <authorList>
            <person name="Sun Q."/>
            <person name="Mori K."/>
        </authorList>
    </citation>
    <scope>NUCLEOTIDE SEQUENCE [LARGE SCALE GENOMIC DNA]</scope>
    <source>
        <strain evidence="3 4">NCAIM B.02604</strain>
    </source>
</reference>
<dbReference type="PANTHER" id="PTHR34473">
    <property type="entry name" value="UPF0699 TRANSMEMBRANE PROTEIN YDBS"/>
    <property type="match status" value="1"/>
</dbReference>